<dbReference type="EMBL" id="QFQP01000001">
    <property type="protein sequence ID" value="PZR18409.1"/>
    <property type="molecule type" value="Genomic_DNA"/>
</dbReference>
<dbReference type="SUPFAM" id="SSF56059">
    <property type="entry name" value="Glutathione synthetase ATP-binding domain-like"/>
    <property type="match status" value="1"/>
</dbReference>
<name>A0A2W5TRS4_9BACT</name>
<protein>
    <recommendedName>
        <fullName evidence="1">DUF6671 domain-containing protein</fullName>
    </recommendedName>
</protein>
<organism evidence="2 3">
    <name type="scientific">Archangium gephyra</name>
    <dbReference type="NCBI Taxonomy" id="48"/>
    <lineage>
        <taxon>Bacteria</taxon>
        <taxon>Pseudomonadati</taxon>
        <taxon>Myxococcota</taxon>
        <taxon>Myxococcia</taxon>
        <taxon>Myxococcales</taxon>
        <taxon>Cystobacterineae</taxon>
        <taxon>Archangiaceae</taxon>
        <taxon>Archangium</taxon>
    </lineage>
</organism>
<dbReference type="InterPro" id="IPR046612">
    <property type="entry name" value="DUF6671"/>
</dbReference>
<reference evidence="2 3" key="1">
    <citation type="submission" date="2017-08" db="EMBL/GenBank/DDBJ databases">
        <title>Infants hospitalized years apart are colonized by the same room-sourced microbial strains.</title>
        <authorList>
            <person name="Brooks B."/>
            <person name="Olm M.R."/>
            <person name="Firek B.A."/>
            <person name="Baker R."/>
            <person name="Thomas B.C."/>
            <person name="Morowitz M.J."/>
            <person name="Banfield J.F."/>
        </authorList>
    </citation>
    <scope>NUCLEOTIDE SEQUENCE [LARGE SCALE GENOMIC DNA]</scope>
    <source>
        <strain evidence="2">S2_003_000_R2_14</strain>
    </source>
</reference>
<accession>A0A2W5TRS4</accession>
<dbReference type="AlphaFoldDB" id="A0A2W5TRS4"/>
<gene>
    <name evidence="2" type="ORF">DI536_00570</name>
</gene>
<dbReference type="Proteomes" id="UP000249061">
    <property type="component" value="Unassembled WGS sequence"/>
</dbReference>
<comment type="caution">
    <text evidence="2">The sequence shown here is derived from an EMBL/GenBank/DDBJ whole genome shotgun (WGS) entry which is preliminary data.</text>
</comment>
<proteinExistence type="predicted"/>
<feature type="domain" description="DUF6671" evidence="1">
    <location>
        <begin position="73"/>
        <end position="280"/>
    </location>
</feature>
<evidence type="ECO:0000313" key="3">
    <source>
        <dbReference type="Proteomes" id="UP000249061"/>
    </source>
</evidence>
<dbReference type="Pfam" id="PF20376">
    <property type="entry name" value="DUF6671"/>
    <property type="match status" value="1"/>
</dbReference>
<evidence type="ECO:0000259" key="1">
    <source>
        <dbReference type="Pfam" id="PF20376"/>
    </source>
</evidence>
<evidence type="ECO:0000313" key="2">
    <source>
        <dbReference type="EMBL" id="PZR18409.1"/>
    </source>
</evidence>
<sequence>MSAHPYFDVTAALLTQHGKERALAPLFRDALSIRLVVARGLNTDWFGTFTREFPRRGTQADAAHGKACWASRLARLEFGLGSEGAFVPGPFGVGAVDVELVTWVDARRRLRVTGAASAPSVHHHQLVRTEPELVDAVRRCRFPSHAVVVRPDGPHGARATRGLATWPELEAAFQGARRRSANGTVFVENDLRAHVHPSRMALITRAAEDLLQRLQTLCPRCAAPGFGRARVIPGNPCRCCGSPTTEALADEFGCVACPFRDSRPRAAAAADPERCPQCNP</sequence>